<evidence type="ECO:0000313" key="3">
    <source>
        <dbReference type="EMBL" id="OGM53823.1"/>
    </source>
</evidence>
<dbReference type="PANTHER" id="PTHR43685:SF3">
    <property type="entry name" value="SLR2126 PROTEIN"/>
    <property type="match status" value="1"/>
</dbReference>
<dbReference type="Proteomes" id="UP000178603">
    <property type="component" value="Unassembled WGS sequence"/>
</dbReference>
<gene>
    <name evidence="3" type="ORF">A3E44_05395</name>
</gene>
<dbReference type="CDD" id="cd00761">
    <property type="entry name" value="Glyco_tranf_GTA_type"/>
    <property type="match status" value="1"/>
</dbReference>
<dbReference type="PANTHER" id="PTHR43685">
    <property type="entry name" value="GLYCOSYLTRANSFERASE"/>
    <property type="match status" value="1"/>
</dbReference>
<dbReference type="Pfam" id="PF00535">
    <property type="entry name" value="Glycos_transf_2"/>
    <property type="match status" value="1"/>
</dbReference>
<keyword evidence="1" id="KW-0812">Transmembrane</keyword>
<dbReference type="Gene3D" id="3.90.550.10">
    <property type="entry name" value="Spore Coat Polysaccharide Biosynthesis Protein SpsA, Chain A"/>
    <property type="match status" value="1"/>
</dbReference>
<organism evidence="3 4">
    <name type="scientific">Candidatus Woesebacteria bacterium RIFCSPHIGHO2_12_FULL_41_24</name>
    <dbReference type="NCBI Taxonomy" id="1802510"/>
    <lineage>
        <taxon>Bacteria</taxon>
        <taxon>Candidatus Woeseibacteriota</taxon>
    </lineage>
</organism>
<dbReference type="InterPro" id="IPR029044">
    <property type="entry name" value="Nucleotide-diphossugar_trans"/>
</dbReference>
<feature type="transmembrane region" description="Helical" evidence="1">
    <location>
        <begin position="251"/>
        <end position="275"/>
    </location>
</feature>
<reference evidence="3 4" key="1">
    <citation type="journal article" date="2016" name="Nat. Commun.">
        <title>Thousands of microbial genomes shed light on interconnected biogeochemical processes in an aquifer system.</title>
        <authorList>
            <person name="Anantharaman K."/>
            <person name="Brown C.T."/>
            <person name="Hug L.A."/>
            <person name="Sharon I."/>
            <person name="Castelle C.J."/>
            <person name="Probst A.J."/>
            <person name="Thomas B.C."/>
            <person name="Singh A."/>
            <person name="Wilkins M.J."/>
            <person name="Karaoz U."/>
            <person name="Brodie E.L."/>
            <person name="Williams K.H."/>
            <person name="Hubbard S.S."/>
            <person name="Banfield J.F."/>
        </authorList>
    </citation>
    <scope>NUCLEOTIDE SEQUENCE [LARGE SCALE GENOMIC DNA]</scope>
</reference>
<feature type="domain" description="Glycosyltransferase 2-like" evidence="2">
    <location>
        <begin position="4"/>
        <end position="113"/>
    </location>
</feature>
<protein>
    <recommendedName>
        <fullName evidence="2">Glycosyltransferase 2-like domain-containing protein</fullName>
    </recommendedName>
</protein>
<dbReference type="SUPFAM" id="SSF53448">
    <property type="entry name" value="Nucleotide-diphospho-sugar transferases"/>
    <property type="match status" value="1"/>
</dbReference>
<proteinExistence type="predicted"/>
<sequence>MKVSVIIPVYNEEKNILDCIKSLSKQTMKDFEVIVVDDGSIDGSLAAMRNFQFSNFNFQILEQKHKGAGAARNLGARNASGDILVFVDADMTFDRNFVKMLVKPITKRKTIGTFSKEEYLANPDNIWARCWNYNRGLPPEAMHPASYPDAQKVFRAILKPEFDKAGGFDENVGYTDDYSLSDKLGEKAVVAKGAVSYHKNPDSLKTVFVHSKWMAKRRYKLWGFGYLVGLLRVSPPLSFGNAIIKSVIFRLPLFFVFKLVSDLGQFIGILEYVLYGKTSK</sequence>
<dbReference type="EMBL" id="MGGW01000020">
    <property type="protein sequence ID" value="OGM53823.1"/>
    <property type="molecule type" value="Genomic_DNA"/>
</dbReference>
<accession>A0A1F8APX0</accession>
<keyword evidence="1" id="KW-1133">Transmembrane helix</keyword>
<name>A0A1F8APX0_9BACT</name>
<dbReference type="InterPro" id="IPR050834">
    <property type="entry name" value="Glycosyltransf_2"/>
</dbReference>
<feature type="transmembrane region" description="Helical" evidence="1">
    <location>
        <begin position="221"/>
        <end position="239"/>
    </location>
</feature>
<evidence type="ECO:0000313" key="4">
    <source>
        <dbReference type="Proteomes" id="UP000178603"/>
    </source>
</evidence>
<evidence type="ECO:0000259" key="2">
    <source>
        <dbReference type="Pfam" id="PF00535"/>
    </source>
</evidence>
<comment type="caution">
    <text evidence="3">The sequence shown here is derived from an EMBL/GenBank/DDBJ whole genome shotgun (WGS) entry which is preliminary data.</text>
</comment>
<dbReference type="AlphaFoldDB" id="A0A1F8APX0"/>
<dbReference type="InterPro" id="IPR001173">
    <property type="entry name" value="Glyco_trans_2-like"/>
</dbReference>
<evidence type="ECO:0000256" key="1">
    <source>
        <dbReference type="SAM" id="Phobius"/>
    </source>
</evidence>
<keyword evidence="1" id="KW-0472">Membrane</keyword>